<reference evidence="2" key="1">
    <citation type="journal article" date="2015" name="Nat. Genet.">
        <title>The genome and transcriptome of the zoonotic hookworm Ancylostoma ceylanicum identify infection-specific gene families.</title>
        <authorList>
            <person name="Schwarz E.M."/>
            <person name="Hu Y."/>
            <person name="Antoshechkin I."/>
            <person name="Miller M.M."/>
            <person name="Sternberg P.W."/>
            <person name="Aroian R.V."/>
        </authorList>
    </citation>
    <scope>NUCLEOTIDE SEQUENCE</scope>
    <source>
        <strain evidence="2">HY135</strain>
    </source>
</reference>
<dbReference type="AlphaFoldDB" id="A0A016V6Z9"/>
<name>A0A016V6Z9_9BILA</name>
<sequence length="88" mass="9961">MRRGRNPQIITDFGKIRLMTKTAVSIFRYRSSSHGSRNSTTPVGRTLIMIMVMESIAFKKVSAYIEGTLGTFDICRDHRVGNFRGCCL</sequence>
<organism evidence="1 2">
    <name type="scientific">Ancylostoma ceylanicum</name>
    <dbReference type="NCBI Taxonomy" id="53326"/>
    <lineage>
        <taxon>Eukaryota</taxon>
        <taxon>Metazoa</taxon>
        <taxon>Ecdysozoa</taxon>
        <taxon>Nematoda</taxon>
        <taxon>Chromadorea</taxon>
        <taxon>Rhabditida</taxon>
        <taxon>Rhabditina</taxon>
        <taxon>Rhabditomorpha</taxon>
        <taxon>Strongyloidea</taxon>
        <taxon>Ancylostomatidae</taxon>
        <taxon>Ancylostomatinae</taxon>
        <taxon>Ancylostoma</taxon>
    </lineage>
</organism>
<proteinExistence type="predicted"/>
<gene>
    <name evidence="1" type="primary">Acey_s0016.g2955</name>
    <name evidence="1" type="ORF">Y032_0016g2955</name>
</gene>
<dbReference type="EMBL" id="JARK01001352">
    <property type="protein sequence ID" value="EYC22797.1"/>
    <property type="molecule type" value="Genomic_DNA"/>
</dbReference>
<keyword evidence="2" id="KW-1185">Reference proteome</keyword>
<accession>A0A016V6Z9</accession>
<evidence type="ECO:0000313" key="1">
    <source>
        <dbReference type="EMBL" id="EYC22797.1"/>
    </source>
</evidence>
<dbReference type="Proteomes" id="UP000024635">
    <property type="component" value="Unassembled WGS sequence"/>
</dbReference>
<protein>
    <submittedName>
        <fullName evidence="1">Uncharacterized protein</fullName>
    </submittedName>
</protein>
<comment type="caution">
    <text evidence="1">The sequence shown here is derived from an EMBL/GenBank/DDBJ whole genome shotgun (WGS) entry which is preliminary data.</text>
</comment>
<evidence type="ECO:0000313" key="2">
    <source>
        <dbReference type="Proteomes" id="UP000024635"/>
    </source>
</evidence>